<dbReference type="PANTHER" id="PTHR42796">
    <property type="entry name" value="FUMARYLACETOACETATE HYDROLASE DOMAIN-CONTAINING PROTEIN 2A-RELATED"/>
    <property type="match status" value="1"/>
</dbReference>
<evidence type="ECO:0000259" key="3">
    <source>
        <dbReference type="Pfam" id="PF01557"/>
    </source>
</evidence>
<dbReference type="SUPFAM" id="SSF56529">
    <property type="entry name" value="FAH"/>
    <property type="match status" value="1"/>
</dbReference>
<dbReference type="STRING" id="426702.SAMN04488099_11823"/>
<dbReference type="PANTHER" id="PTHR42796:SF4">
    <property type="entry name" value="FUMARYLACETOACETATE HYDROLASE DOMAIN-CONTAINING PROTEIN 2A"/>
    <property type="match status" value="1"/>
</dbReference>
<dbReference type="FunFam" id="3.90.850.10:FF:000002">
    <property type="entry name" value="2-hydroxyhepta-2,4-diene-1,7-dioate isomerase"/>
    <property type="match status" value="1"/>
</dbReference>
<comment type="similarity">
    <text evidence="1">Belongs to the FAH family.</text>
</comment>
<accession>A0A1H7P8W7</accession>
<dbReference type="AlphaFoldDB" id="A0A1H7P8W7"/>
<dbReference type="Pfam" id="PF01557">
    <property type="entry name" value="FAA_hydrolase"/>
    <property type="match status" value="1"/>
</dbReference>
<keyword evidence="2" id="KW-0479">Metal-binding</keyword>
<dbReference type="GO" id="GO:0019752">
    <property type="term" value="P:carboxylic acid metabolic process"/>
    <property type="evidence" value="ECO:0007669"/>
    <property type="project" value="UniProtKB-ARBA"/>
</dbReference>
<dbReference type="InterPro" id="IPR011234">
    <property type="entry name" value="Fumarylacetoacetase-like_C"/>
</dbReference>
<keyword evidence="5" id="KW-1185">Reference proteome</keyword>
<dbReference type="Proteomes" id="UP000199081">
    <property type="component" value="Unassembled WGS sequence"/>
</dbReference>
<evidence type="ECO:0000313" key="5">
    <source>
        <dbReference type="Proteomes" id="UP000199081"/>
    </source>
</evidence>
<organism evidence="4 5">
    <name type="scientific">Alkalibacterium pelagium</name>
    <dbReference type="NCBI Taxonomy" id="426702"/>
    <lineage>
        <taxon>Bacteria</taxon>
        <taxon>Bacillati</taxon>
        <taxon>Bacillota</taxon>
        <taxon>Bacilli</taxon>
        <taxon>Lactobacillales</taxon>
        <taxon>Carnobacteriaceae</taxon>
        <taxon>Alkalibacterium</taxon>
    </lineage>
</organism>
<evidence type="ECO:0000313" key="4">
    <source>
        <dbReference type="EMBL" id="SEL32086.1"/>
    </source>
</evidence>
<proteinExistence type="inferred from homology"/>
<evidence type="ECO:0000256" key="2">
    <source>
        <dbReference type="ARBA" id="ARBA00022723"/>
    </source>
</evidence>
<sequence length="296" mass="33277">MRLVRYNLSKSSTERLGIQIEDGILEMDRLADHLNCPIPMTMRELLKDHDKGIEQLKAVLDRAKDLHFDMSQYLLSEADFRYLPVIGDPEKILCVGLNYVDHVKATGADVPVNPVFFNKFPNALAAHKQVIPLPVISQKVDYEAELVIMIGEYANSVSEAEAKKAVLGYTVGNDISERNYQFQSSQWMIGKTFDFFGPVGPVLVTKDEIEDVNNLSIHTKRNNELVQNSSTSNMIFSVERIVSEASQYMTLKPGDLIFTGTPSGVIVEQKDPNWLKSEDVVELTIEHIGTLCNQMI</sequence>
<dbReference type="GO" id="GO:0046872">
    <property type="term" value="F:metal ion binding"/>
    <property type="evidence" value="ECO:0007669"/>
    <property type="project" value="UniProtKB-KW"/>
</dbReference>
<dbReference type="InterPro" id="IPR036663">
    <property type="entry name" value="Fumarylacetoacetase_C_sf"/>
</dbReference>
<reference evidence="5" key="1">
    <citation type="submission" date="2016-10" db="EMBL/GenBank/DDBJ databases">
        <authorList>
            <person name="Varghese N."/>
            <person name="Submissions S."/>
        </authorList>
    </citation>
    <scope>NUCLEOTIDE SEQUENCE [LARGE SCALE GENOMIC DNA]</scope>
    <source>
        <strain evidence="5">DSM 19183</strain>
    </source>
</reference>
<name>A0A1H7P8W7_9LACT</name>
<dbReference type="Gene3D" id="3.90.850.10">
    <property type="entry name" value="Fumarylacetoacetase-like, C-terminal domain"/>
    <property type="match status" value="1"/>
</dbReference>
<dbReference type="EMBL" id="FNZU01000018">
    <property type="protein sequence ID" value="SEL32086.1"/>
    <property type="molecule type" value="Genomic_DNA"/>
</dbReference>
<evidence type="ECO:0000256" key="1">
    <source>
        <dbReference type="ARBA" id="ARBA00010211"/>
    </source>
</evidence>
<dbReference type="OrthoDB" id="9805307at2"/>
<dbReference type="RefSeq" id="WP_091482882.1">
    <property type="nucleotide sequence ID" value="NZ_BJYC01000022.1"/>
</dbReference>
<dbReference type="GO" id="GO:0016853">
    <property type="term" value="F:isomerase activity"/>
    <property type="evidence" value="ECO:0007669"/>
    <property type="project" value="UniProtKB-ARBA"/>
</dbReference>
<dbReference type="InterPro" id="IPR051121">
    <property type="entry name" value="FAH"/>
</dbReference>
<gene>
    <name evidence="4" type="ORF">SAMN04488099_11823</name>
</gene>
<feature type="domain" description="Fumarylacetoacetase-like C-terminal" evidence="3">
    <location>
        <begin position="91"/>
        <end position="294"/>
    </location>
</feature>
<protein>
    <submittedName>
        <fullName evidence="4">2-keto-4-pentenoate hydratase/2-oxohepta-3-ene-1,7-dioic acid hydratase (Catechol pathway)</fullName>
    </submittedName>
</protein>